<accession>A0A5A7T710</accession>
<reference evidence="4 5" key="1">
    <citation type="submission" date="2019-08" db="EMBL/GenBank/DDBJ databases">
        <title>Draft genome sequences of two oriental melons (Cucumis melo L. var makuwa).</title>
        <authorList>
            <person name="Kwon S.-Y."/>
        </authorList>
    </citation>
    <scope>NUCLEOTIDE SEQUENCE [LARGE SCALE GENOMIC DNA]</scope>
    <source>
        <strain evidence="5">cv. Chang Bougi</strain>
        <strain evidence="4">cv. SW 3</strain>
        <tissue evidence="2">Leaf</tissue>
    </source>
</reference>
<evidence type="ECO:0000313" key="4">
    <source>
        <dbReference type="Proteomes" id="UP000321393"/>
    </source>
</evidence>
<evidence type="ECO:0000313" key="5">
    <source>
        <dbReference type="Proteomes" id="UP000321947"/>
    </source>
</evidence>
<protein>
    <recommendedName>
        <fullName evidence="1">Putative plant transposon protein domain-containing protein</fullName>
    </recommendedName>
</protein>
<evidence type="ECO:0000313" key="2">
    <source>
        <dbReference type="EMBL" id="KAA0037159.1"/>
    </source>
</evidence>
<dbReference type="OrthoDB" id="1430975at2759"/>
<proteinExistence type="predicted"/>
<organism evidence="2 4">
    <name type="scientific">Cucumis melo var. makuwa</name>
    <name type="common">Oriental melon</name>
    <dbReference type="NCBI Taxonomy" id="1194695"/>
    <lineage>
        <taxon>Eukaryota</taxon>
        <taxon>Viridiplantae</taxon>
        <taxon>Streptophyta</taxon>
        <taxon>Embryophyta</taxon>
        <taxon>Tracheophyta</taxon>
        <taxon>Spermatophyta</taxon>
        <taxon>Magnoliopsida</taxon>
        <taxon>eudicotyledons</taxon>
        <taxon>Gunneridae</taxon>
        <taxon>Pentapetalae</taxon>
        <taxon>rosids</taxon>
        <taxon>fabids</taxon>
        <taxon>Cucurbitales</taxon>
        <taxon>Cucurbitaceae</taxon>
        <taxon>Benincaseae</taxon>
        <taxon>Cucumis</taxon>
    </lineage>
</organism>
<comment type="caution">
    <text evidence="2">The sequence shown here is derived from an EMBL/GenBank/DDBJ whole genome shotgun (WGS) entry which is preliminary data.</text>
</comment>
<dbReference type="InterPro" id="IPR046796">
    <property type="entry name" value="Transposase_32_dom"/>
</dbReference>
<dbReference type="Proteomes" id="UP000321947">
    <property type="component" value="Unassembled WGS sequence"/>
</dbReference>
<dbReference type="Proteomes" id="UP000321393">
    <property type="component" value="Unassembled WGS sequence"/>
</dbReference>
<evidence type="ECO:0000259" key="1">
    <source>
        <dbReference type="Pfam" id="PF20167"/>
    </source>
</evidence>
<dbReference type="Pfam" id="PF20167">
    <property type="entry name" value="Transposase_32"/>
    <property type="match status" value="1"/>
</dbReference>
<evidence type="ECO:0000313" key="3">
    <source>
        <dbReference type="EMBL" id="TYK13912.1"/>
    </source>
</evidence>
<feature type="domain" description="Putative plant transposon protein" evidence="1">
    <location>
        <begin position="7"/>
        <end position="147"/>
    </location>
</feature>
<dbReference type="EMBL" id="SSTE01019034">
    <property type="protein sequence ID" value="KAA0037159.1"/>
    <property type="molecule type" value="Genomic_DNA"/>
</dbReference>
<dbReference type="EMBL" id="SSTD01009720">
    <property type="protein sequence ID" value="TYK13912.1"/>
    <property type="molecule type" value="Genomic_DNA"/>
</dbReference>
<sequence length="230" mass="25849">MTLSEKTGLFKTISNVGPFYPQLIREFIVNLPSDFNNLNCSPSNPSNEVLASVLSEGTLSSWPVNGIPTVALSVKYAILHKIGITNWFSSSHASNVSAALGTFLYQICHDDTIDTSSFIYKQLLRHVESFRVKIPIALPRFFFGLLLHLNAIVLTTFDAPGPEPKTLSLSYRLFQGSHVPDIEHDMRPSRAPRMFDTNDWNENVECFFVNRESASRIVNTFTAESSLYFH</sequence>
<gene>
    <name evidence="3" type="ORF">E5676_scaffold832G001090</name>
    <name evidence="2" type="ORF">E6C27_scaffold379G00670</name>
</gene>
<name>A0A5A7T710_CUCMM</name>
<dbReference type="AlphaFoldDB" id="A0A5A7T710"/>